<evidence type="ECO:0000256" key="1">
    <source>
        <dbReference type="SAM" id="SignalP"/>
    </source>
</evidence>
<proteinExistence type="predicted"/>
<name>A0A0B6ZHR7_9EUPU</name>
<reference evidence="2" key="1">
    <citation type="submission" date="2014-12" db="EMBL/GenBank/DDBJ databases">
        <title>Insight into the proteome of Arion vulgaris.</title>
        <authorList>
            <person name="Aradska J."/>
            <person name="Bulat T."/>
            <person name="Smidak R."/>
            <person name="Sarate P."/>
            <person name="Gangsoo J."/>
            <person name="Sialana F."/>
            <person name="Bilban M."/>
            <person name="Lubec G."/>
        </authorList>
    </citation>
    <scope>NUCLEOTIDE SEQUENCE</scope>
    <source>
        <tissue evidence="2">Skin</tissue>
    </source>
</reference>
<sequence>MHVYVTLLSIWIVCAMEVGRWDLRSEWAYMTQLNRRTVQDVNPFKHDLGDSDCQCGDLVACRTKTGTFNDSNGLDTWTRYISRHWIS</sequence>
<organism evidence="2">
    <name type="scientific">Arion vulgaris</name>
    <dbReference type="NCBI Taxonomy" id="1028688"/>
    <lineage>
        <taxon>Eukaryota</taxon>
        <taxon>Metazoa</taxon>
        <taxon>Spiralia</taxon>
        <taxon>Lophotrochozoa</taxon>
        <taxon>Mollusca</taxon>
        <taxon>Gastropoda</taxon>
        <taxon>Heterobranchia</taxon>
        <taxon>Euthyneura</taxon>
        <taxon>Panpulmonata</taxon>
        <taxon>Eupulmonata</taxon>
        <taxon>Stylommatophora</taxon>
        <taxon>Helicina</taxon>
        <taxon>Arionoidea</taxon>
        <taxon>Arionidae</taxon>
        <taxon>Arion</taxon>
    </lineage>
</organism>
<dbReference type="EMBL" id="HACG01021032">
    <property type="protein sequence ID" value="CEK67897.1"/>
    <property type="molecule type" value="Transcribed_RNA"/>
</dbReference>
<gene>
    <name evidence="2" type="primary">ORF64339</name>
</gene>
<feature type="signal peptide" evidence="1">
    <location>
        <begin position="1"/>
        <end position="15"/>
    </location>
</feature>
<feature type="chain" id="PRO_5013243731" description="SRCR domain-containing protein" evidence="1">
    <location>
        <begin position="16"/>
        <end position="87"/>
    </location>
</feature>
<feature type="non-terminal residue" evidence="2">
    <location>
        <position position="87"/>
    </location>
</feature>
<keyword evidence="1" id="KW-0732">Signal</keyword>
<protein>
    <recommendedName>
        <fullName evidence="3">SRCR domain-containing protein</fullName>
    </recommendedName>
</protein>
<evidence type="ECO:0000313" key="2">
    <source>
        <dbReference type="EMBL" id="CEK67897.1"/>
    </source>
</evidence>
<evidence type="ECO:0008006" key="3">
    <source>
        <dbReference type="Google" id="ProtNLM"/>
    </source>
</evidence>
<dbReference type="AlphaFoldDB" id="A0A0B6ZHR7"/>
<accession>A0A0B6ZHR7</accession>